<feature type="compositionally biased region" description="Basic and acidic residues" evidence="1">
    <location>
        <begin position="158"/>
        <end position="170"/>
    </location>
</feature>
<proteinExistence type="predicted"/>
<dbReference type="AlphaFoldDB" id="A0A6J8CTU7"/>
<dbReference type="EMBL" id="CACVKT020006120">
    <property type="protein sequence ID" value="CAC5399903.1"/>
    <property type="molecule type" value="Genomic_DNA"/>
</dbReference>
<name>A0A6J8CTU7_MYTCO</name>
<protein>
    <submittedName>
        <fullName evidence="2">Uncharacterized protein</fullName>
    </submittedName>
</protein>
<evidence type="ECO:0000256" key="1">
    <source>
        <dbReference type="SAM" id="MobiDB-lite"/>
    </source>
</evidence>
<reference evidence="2 3" key="1">
    <citation type="submission" date="2020-06" db="EMBL/GenBank/DDBJ databases">
        <authorList>
            <person name="Li R."/>
            <person name="Bekaert M."/>
        </authorList>
    </citation>
    <scope>NUCLEOTIDE SEQUENCE [LARGE SCALE GENOMIC DNA]</scope>
    <source>
        <strain evidence="3">wild</strain>
    </source>
</reference>
<sequence length="466" mass="52840">MINKNQLTCLTPAVNIRNESKVEMPIDYPTRLTCRGKVNYCGLCNEDGEYTWKSGRIILQLVNGFWTISVEYDAIQKHVALSSNNICGLSCTSELKIQLCPSGGSTEHCMTFNFKPHSSKEKQAMRRVYEKLLQIQKGKDVQPDRNKTVTNRPPLKQIDVHHGKPQDDQNKQLPSSTSEMQKLRNRLSIVACRGKIKCFGSDPSKLPWRSGQSITQKCYELSPDTIKTVYCFTQLRLTLDFGKNSLLYFHLIPMKSVEEEKMKNVYEKLLEIQKRNPVPTIIENMSDSEDDSFNEYEIAPTQCKVLPGRISPRQHKVTSMPGRTSSRQQKVIPMPGRTSPMEITLNQNQDKEALEHVEISPSEMEIAADTETEVSADAETSYIPTCQNLISTDTDSSSKVHLTQLTTQLKCSGKMKLTGEELSLPKWRDGTLRMKCVNGSWDMDLDYYVIGGGMITINYNVCEIKK</sequence>
<evidence type="ECO:0000313" key="2">
    <source>
        <dbReference type="EMBL" id="CAC5399903.1"/>
    </source>
</evidence>
<dbReference type="Proteomes" id="UP000507470">
    <property type="component" value="Unassembled WGS sequence"/>
</dbReference>
<gene>
    <name evidence="2" type="ORF">MCOR_34126</name>
</gene>
<dbReference type="OrthoDB" id="6120398at2759"/>
<feature type="compositionally biased region" description="Basic and acidic residues" evidence="1">
    <location>
        <begin position="138"/>
        <end position="147"/>
    </location>
</feature>
<accession>A0A6J8CTU7</accession>
<evidence type="ECO:0000313" key="3">
    <source>
        <dbReference type="Proteomes" id="UP000507470"/>
    </source>
</evidence>
<keyword evidence="3" id="KW-1185">Reference proteome</keyword>
<feature type="region of interest" description="Disordered" evidence="1">
    <location>
        <begin position="313"/>
        <end position="339"/>
    </location>
</feature>
<feature type="compositionally biased region" description="Polar residues" evidence="1">
    <location>
        <begin position="171"/>
        <end position="180"/>
    </location>
</feature>
<organism evidence="2 3">
    <name type="scientific">Mytilus coruscus</name>
    <name type="common">Sea mussel</name>
    <dbReference type="NCBI Taxonomy" id="42192"/>
    <lineage>
        <taxon>Eukaryota</taxon>
        <taxon>Metazoa</taxon>
        <taxon>Spiralia</taxon>
        <taxon>Lophotrochozoa</taxon>
        <taxon>Mollusca</taxon>
        <taxon>Bivalvia</taxon>
        <taxon>Autobranchia</taxon>
        <taxon>Pteriomorphia</taxon>
        <taxon>Mytilida</taxon>
        <taxon>Mytiloidea</taxon>
        <taxon>Mytilidae</taxon>
        <taxon>Mytilinae</taxon>
        <taxon>Mytilus</taxon>
    </lineage>
</organism>
<feature type="region of interest" description="Disordered" evidence="1">
    <location>
        <begin position="138"/>
        <end position="181"/>
    </location>
</feature>